<dbReference type="InterPro" id="IPR029063">
    <property type="entry name" value="SAM-dependent_MTases_sf"/>
</dbReference>
<evidence type="ECO:0000256" key="3">
    <source>
        <dbReference type="ARBA" id="ARBA00022691"/>
    </source>
</evidence>
<accession>Q02BE5</accession>
<keyword evidence="3" id="KW-0949">S-adenosyl-L-methionine</keyword>
<dbReference type="KEGG" id="sus:Acid_0616"/>
<dbReference type="PANTHER" id="PTHR43464:SF19">
    <property type="entry name" value="UBIQUINONE BIOSYNTHESIS O-METHYLTRANSFERASE, MITOCHONDRIAL"/>
    <property type="match status" value="1"/>
</dbReference>
<name>Q02BE5_SOLUE</name>
<evidence type="ECO:0000313" key="4">
    <source>
        <dbReference type="EMBL" id="ABJ81621.1"/>
    </source>
</evidence>
<dbReference type="InParanoid" id="Q02BE5"/>
<gene>
    <name evidence="4" type="ordered locus">Acid_0616</name>
</gene>
<dbReference type="EMBL" id="CP000473">
    <property type="protein sequence ID" value="ABJ81621.1"/>
    <property type="molecule type" value="Genomic_DNA"/>
</dbReference>
<protein>
    <submittedName>
        <fullName evidence="4">Methyltransferase type 12</fullName>
    </submittedName>
</protein>
<evidence type="ECO:0000256" key="2">
    <source>
        <dbReference type="ARBA" id="ARBA00022679"/>
    </source>
</evidence>
<dbReference type="eggNOG" id="COG2227">
    <property type="taxonomic scope" value="Bacteria"/>
</dbReference>
<dbReference type="HOGENOM" id="CLU_731007_0_0_0"/>
<dbReference type="AlphaFoldDB" id="Q02BE5"/>
<dbReference type="GO" id="GO:0008168">
    <property type="term" value="F:methyltransferase activity"/>
    <property type="evidence" value="ECO:0007669"/>
    <property type="project" value="UniProtKB-KW"/>
</dbReference>
<keyword evidence="2 4" id="KW-0808">Transferase</keyword>
<dbReference type="PANTHER" id="PTHR43464">
    <property type="entry name" value="METHYLTRANSFERASE"/>
    <property type="match status" value="1"/>
</dbReference>
<dbReference type="SUPFAM" id="SSF53335">
    <property type="entry name" value="S-adenosyl-L-methionine-dependent methyltransferases"/>
    <property type="match status" value="1"/>
</dbReference>
<organism evidence="4">
    <name type="scientific">Solibacter usitatus (strain Ellin6076)</name>
    <dbReference type="NCBI Taxonomy" id="234267"/>
    <lineage>
        <taxon>Bacteria</taxon>
        <taxon>Pseudomonadati</taxon>
        <taxon>Acidobacteriota</taxon>
        <taxon>Terriglobia</taxon>
        <taxon>Bryobacterales</taxon>
        <taxon>Solibacteraceae</taxon>
        <taxon>Candidatus Solibacter</taxon>
    </lineage>
</organism>
<dbReference type="GO" id="GO:0032259">
    <property type="term" value="P:methylation"/>
    <property type="evidence" value="ECO:0007669"/>
    <property type="project" value="UniProtKB-KW"/>
</dbReference>
<sequence length="330" mass="37694">MARTKLTALLGRFRIQDGVYSISESRSFQHPEEAYDQQYGSNDIRLDSLREEGAKLFNFFEAYGFRDCGPVLEIGCGTGRLSIPLAVSGRLEELLLTDASRAFCAITSRKLTSLKAPLPRVSMAVLLTEDLDRLPQKAFSAVLLRSVLHHVADIPAFFGAVSRILAPGGLLIFEEPCHEGYLLMGAITQLIPDALRGRGISLSSVQSDRIRFFVSTMQFYARRDIDKSLAEDKHLFRPDELMSLSHRHHMELQFFPNRSLDNIDKRTECLPNTYFETFYLDYLKYCMSWDEELLKLFSEEVRPYFEYFSCLAGNNALPYTYGTFLCRKLP</sequence>
<dbReference type="Pfam" id="PF13489">
    <property type="entry name" value="Methyltransf_23"/>
    <property type="match status" value="1"/>
</dbReference>
<dbReference type="STRING" id="234267.Acid_0616"/>
<evidence type="ECO:0000256" key="1">
    <source>
        <dbReference type="ARBA" id="ARBA00022603"/>
    </source>
</evidence>
<dbReference type="OrthoDB" id="9760689at2"/>
<keyword evidence="1 4" id="KW-0489">Methyltransferase</keyword>
<dbReference type="CDD" id="cd02440">
    <property type="entry name" value="AdoMet_MTases"/>
    <property type="match status" value="1"/>
</dbReference>
<dbReference type="Gene3D" id="3.40.50.150">
    <property type="entry name" value="Vaccinia Virus protein VP39"/>
    <property type="match status" value="1"/>
</dbReference>
<proteinExistence type="predicted"/>
<reference evidence="4" key="1">
    <citation type="submission" date="2006-10" db="EMBL/GenBank/DDBJ databases">
        <title>Complete sequence of Solibacter usitatus Ellin6076.</title>
        <authorList>
            <consortium name="US DOE Joint Genome Institute"/>
            <person name="Copeland A."/>
            <person name="Lucas S."/>
            <person name="Lapidus A."/>
            <person name="Barry K."/>
            <person name="Detter J.C."/>
            <person name="Glavina del Rio T."/>
            <person name="Hammon N."/>
            <person name="Israni S."/>
            <person name="Dalin E."/>
            <person name="Tice H."/>
            <person name="Pitluck S."/>
            <person name="Thompson L.S."/>
            <person name="Brettin T."/>
            <person name="Bruce D."/>
            <person name="Han C."/>
            <person name="Tapia R."/>
            <person name="Gilna P."/>
            <person name="Schmutz J."/>
            <person name="Larimer F."/>
            <person name="Land M."/>
            <person name="Hauser L."/>
            <person name="Kyrpides N."/>
            <person name="Mikhailova N."/>
            <person name="Janssen P.H."/>
            <person name="Kuske C.R."/>
            <person name="Richardson P."/>
        </authorList>
    </citation>
    <scope>NUCLEOTIDE SEQUENCE</scope>
    <source>
        <strain evidence="4">Ellin6076</strain>
    </source>
</reference>